<dbReference type="Proteomes" id="UP000278746">
    <property type="component" value="Unassembled WGS sequence"/>
</dbReference>
<reference evidence="9 10" key="1">
    <citation type="submission" date="2018-10" db="EMBL/GenBank/DDBJ databases">
        <title>Bacillus Keqinensis sp. nov., a moderately halophilic bacterium isolated from a saline-alkaline lake.</title>
        <authorList>
            <person name="Wang H."/>
        </authorList>
    </citation>
    <scope>NUCLEOTIDE SEQUENCE [LARGE SCALE GENOMIC DNA]</scope>
    <source>
        <strain evidence="9 10">KQ-3</strain>
    </source>
</reference>
<evidence type="ECO:0000256" key="2">
    <source>
        <dbReference type="ARBA" id="ARBA00006153"/>
    </source>
</evidence>
<comment type="subunit">
    <text evidence="3">Homodimer.</text>
</comment>
<keyword evidence="10" id="KW-1185">Reference proteome</keyword>
<evidence type="ECO:0000259" key="8">
    <source>
        <dbReference type="Pfam" id="PF07687"/>
    </source>
</evidence>
<dbReference type="Pfam" id="PF07687">
    <property type="entry name" value="M20_dimer"/>
    <property type="match status" value="1"/>
</dbReference>
<feature type="binding site" evidence="7">
    <location>
        <position position="386"/>
    </location>
    <ligand>
        <name>Zn(2+)</name>
        <dbReference type="ChEBI" id="CHEBI:29105"/>
        <label>2</label>
    </ligand>
</feature>
<evidence type="ECO:0000256" key="1">
    <source>
        <dbReference type="ARBA" id="ARBA00001936"/>
    </source>
</evidence>
<accession>A0A3M7TT41</accession>
<evidence type="ECO:0000256" key="3">
    <source>
        <dbReference type="ARBA" id="ARBA00011738"/>
    </source>
</evidence>
<dbReference type="InterPro" id="IPR011650">
    <property type="entry name" value="Peptidase_M20_dimer"/>
</dbReference>
<dbReference type="PANTHER" id="PTHR32494:SF19">
    <property type="entry name" value="ALLANTOATE DEIMINASE-RELATED"/>
    <property type="match status" value="1"/>
</dbReference>
<dbReference type="Gene3D" id="3.40.630.10">
    <property type="entry name" value="Zn peptidases"/>
    <property type="match status" value="1"/>
</dbReference>
<protein>
    <submittedName>
        <fullName evidence="9">Zn-dependent hydrolase</fullName>
    </submittedName>
</protein>
<dbReference type="RefSeq" id="WP_122895984.1">
    <property type="nucleotide sequence ID" value="NZ_RHIB01000001.1"/>
</dbReference>
<dbReference type="PANTHER" id="PTHR32494">
    <property type="entry name" value="ALLANTOATE DEIMINASE-RELATED"/>
    <property type="match status" value="1"/>
</dbReference>
<gene>
    <name evidence="9" type="ORF">EBO34_00330</name>
</gene>
<feature type="binding site" evidence="7">
    <location>
        <position position="90"/>
    </location>
    <ligand>
        <name>Zn(2+)</name>
        <dbReference type="ChEBI" id="CHEBI:29105"/>
        <label>2</label>
    </ligand>
</feature>
<dbReference type="InterPro" id="IPR010158">
    <property type="entry name" value="Amidase_Cbmase"/>
</dbReference>
<comment type="similarity">
    <text evidence="2">Belongs to the peptidase M20 family.</text>
</comment>
<dbReference type="AlphaFoldDB" id="A0A3M7TT41"/>
<dbReference type="Gene3D" id="3.30.70.360">
    <property type="match status" value="1"/>
</dbReference>
<keyword evidence="5 9" id="KW-0378">Hydrolase</keyword>
<dbReference type="SUPFAM" id="SSF53187">
    <property type="entry name" value="Zn-dependent exopeptidases"/>
    <property type="match status" value="1"/>
</dbReference>
<evidence type="ECO:0000313" key="10">
    <source>
        <dbReference type="Proteomes" id="UP000278746"/>
    </source>
</evidence>
<feature type="domain" description="Peptidase M20 dimerisation" evidence="8">
    <location>
        <begin position="218"/>
        <end position="315"/>
    </location>
</feature>
<dbReference type="NCBIfam" id="TIGR01879">
    <property type="entry name" value="hydantase"/>
    <property type="match status" value="1"/>
</dbReference>
<evidence type="ECO:0000256" key="5">
    <source>
        <dbReference type="ARBA" id="ARBA00022801"/>
    </source>
</evidence>
<dbReference type="InterPro" id="IPR002933">
    <property type="entry name" value="Peptidase_M20"/>
</dbReference>
<dbReference type="CDD" id="cd03884">
    <property type="entry name" value="M20_bAS"/>
    <property type="match status" value="1"/>
</dbReference>
<name>A0A3M7TT41_9BACI</name>
<feature type="binding site" evidence="7">
    <location>
        <position position="125"/>
    </location>
    <ligand>
        <name>Zn(2+)</name>
        <dbReference type="ChEBI" id="CHEBI:29105"/>
        <label>2</label>
    </ligand>
</feature>
<dbReference type="Pfam" id="PF01546">
    <property type="entry name" value="Peptidase_M20"/>
    <property type="match status" value="1"/>
</dbReference>
<feature type="binding site" evidence="7">
    <location>
        <position position="90"/>
    </location>
    <ligand>
        <name>Zn(2+)</name>
        <dbReference type="ChEBI" id="CHEBI:29105"/>
        <label>1</label>
    </ligand>
</feature>
<dbReference type="InterPro" id="IPR036264">
    <property type="entry name" value="Bact_exopeptidase_dim_dom"/>
</dbReference>
<feature type="binding site" evidence="7">
    <location>
        <position position="190"/>
    </location>
    <ligand>
        <name>Zn(2+)</name>
        <dbReference type="ChEBI" id="CHEBI:29105"/>
        <label>1</label>
    </ligand>
</feature>
<evidence type="ECO:0000256" key="6">
    <source>
        <dbReference type="ARBA" id="ARBA00023211"/>
    </source>
</evidence>
<dbReference type="PIRSF" id="PIRSF001235">
    <property type="entry name" value="Amidase_carbamoylase"/>
    <property type="match status" value="1"/>
</dbReference>
<comment type="cofactor">
    <cofactor evidence="1">
        <name>Mn(2+)</name>
        <dbReference type="ChEBI" id="CHEBI:29035"/>
    </cofactor>
</comment>
<keyword evidence="7" id="KW-0862">Zinc</keyword>
<proteinExistence type="inferred from homology"/>
<comment type="caution">
    <text evidence="9">The sequence shown here is derived from an EMBL/GenBank/DDBJ whole genome shotgun (WGS) entry which is preliminary data.</text>
</comment>
<evidence type="ECO:0000256" key="7">
    <source>
        <dbReference type="PIRSR" id="PIRSR001235-1"/>
    </source>
</evidence>
<feature type="binding site" evidence="7">
    <location>
        <position position="79"/>
    </location>
    <ligand>
        <name>Zn(2+)</name>
        <dbReference type="ChEBI" id="CHEBI:29105"/>
        <label>1</label>
    </ligand>
</feature>
<evidence type="ECO:0000256" key="4">
    <source>
        <dbReference type="ARBA" id="ARBA00022723"/>
    </source>
</evidence>
<dbReference type="GO" id="GO:0046872">
    <property type="term" value="F:metal ion binding"/>
    <property type="evidence" value="ECO:0007669"/>
    <property type="project" value="UniProtKB-KW"/>
</dbReference>
<evidence type="ECO:0000313" key="9">
    <source>
        <dbReference type="EMBL" id="RNA68459.1"/>
    </source>
</evidence>
<dbReference type="EMBL" id="RHIB01000001">
    <property type="protein sequence ID" value="RNA68459.1"/>
    <property type="molecule type" value="Genomic_DNA"/>
</dbReference>
<organism evidence="9 10">
    <name type="scientific">Alteribacter keqinensis</name>
    <dbReference type="NCBI Taxonomy" id="2483800"/>
    <lineage>
        <taxon>Bacteria</taxon>
        <taxon>Bacillati</taxon>
        <taxon>Bacillota</taxon>
        <taxon>Bacilli</taxon>
        <taxon>Bacillales</taxon>
        <taxon>Bacillaceae</taxon>
        <taxon>Alteribacter</taxon>
    </lineage>
</organism>
<dbReference type="OrthoDB" id="9808195at2"/>
<dbReference type="GO" id="GO:0016813">
    <property type="term" value="F:hydrolase activity, acting on carbon-nitrogen (but not peptide) bonds, in linear amidines"/>
    <property type="evidence" value="ECO:0007669"/>
    <property type="project" value="InterPro"/>
</dbReference>
<keyword evidence="4 7" id="KW-0479">Metal-binding</keyword>
<sequence>MKQWLEETLMKLNLVETMDQPDGFTRLGLTEEEWEAMAVFTKTAEELGLSVSQDKAGNRIARWETDENKHKPTVATGSHVDTVERGGGYDGVAGVLCGLGAVKELKDEGFSPAQPIEVICFAAEESSRFGISTIGSKAMSGLADYRALENVTDSGGMTIREAVESRGLVWGDVKKAERAPDEIASFVELHIEQGLRVEQAGADYGAVTAIACPIRLLLHFNGKAGHTGTTPMMGRQDALVAAAPLISFISERAGKLSAESDLPIVATASTIELKPNVMTVIPGSLDLGIDIRSVDDSLKEQLERDIYDKCKELEKHFNVTIEGEKLVHNPSVHLNEHVCEKLVSVGSELGFSSLTLESGAGHDVMNMAAKWPSGMIFIPCKGGLSHHPAEEASVEDLAKGVKIIAAYLRKEAGE</sequence>
<keyword evidence="6" id="KW-0464">Manganese</keyword>
<comment type="cofactor">
    <cofactor evidence="7">
        <name>Zn(2+)</name>
        <dbReference type="ChEBI" id="CHEBI:29105"/>
    </cofactor>
    <text evidence="7">Binds 2 Zn(2+) ions per subunit.</text>
</comment>
<dbReference type="SUPFAM" id="SSF55031">
    <property type="entry name" value="Bacterial exopeptidase dimerisation domain"/>
    <property type="match status" value="1"/>
</dbReference>